<dbReference type="InterPro" id="IPR005905">
    <property type="entry name" value="D_ala_D_ala"/>
</dbReference>
<dbReference type="Pfam" id="PF07478">
    <property type="entry name" value="Dala_Dala_lig_C"/>
    <property type="match status" value="1"/>
</dbReference>
<evidence type="ECO:0000313" key="16">
    <source>
        <dbReference type="Proteomes" id="UP000228700"/>
    </source>
</evidence>
<accession>A0A2M8LCC9</accession>
<dbReference type="NCBIfam" id="TIGR01205">
    <property type="entry name" value="D_ala_D_alaTIGR"/>
    <property type="match status" value="1"/>
</dbReference>
<feature type="active site" evidence="11">
    <location>
        <position position="160"/>
    </location>
</feature>
<evidence type="ECO:0000256" key="3">
    <source>
        <dbReference type="ARBA" id="ARBA00022490"/>
    </source>
</evidence>
<evidence type="ECO:0000256" key="7">
    <source>
        <dbReference type="ARBA" id="ARBA00022960"/>
    </source>
</evidence>
<dbReference type="GO" id="GO:0005524">
    <property type="term" value="F:ATP binding"/>
    <property type="evidence" value="ECO:0007669"/>
    <property type="project" value="UniProtKB-UniRule"/>
</dbReference>
<dbReference type="GO" id="GO:0046872">
    <property type="term" value="F:metal ion binding"/>
    <property type="evidence" value="ECO:0007669"/>
    <property type="project" value="UniProtKB-KW"/>
</dbReference>
<keyword evidence="12" id="KW-0460">Magnesium</keyword>
<dbReference type="SUPFAM" id="SSF52440">
    <property type="entry name" value="PreATP-grasp domain"/>
    <property type="match status" value="1"/>
</dbReference>
<dbReference type="Gene3D" id="3.30.1490.20">
    <property type="entry name" value="ATP-grasp fold, A domain"/>
    <property type="match status" value="1"/>
</dbReference>
<feature type="binding site" evidence="12">
    <location>
        <position position="274"/>
    </location>
    <ligand>
        <name>Mg(2+)</name>
        <dbReference type="ChEBI" id="CHEBI:18420"/>
        <label>1</label>
    </ligand>
</feature>
<keyword evidence="4 10" id="KW-0436">Ligase</keyword>
<dbReference type="PROSITE" id="PS50975">
    <property type="entry name" value="ATP_GRASP"/>
    <property type="match status" value="1"/>
</dbReference>
<comment type="pathway">
    <text evidence="10">Cell wall biogenesis; peptidoglycan biosynthesis.</text>
</comment>
<dbReference type="GO" id="GO:0008360">
    <property type="term" value="P:regulation of cell shape"/>
    <property type="evidence" value="ECO:0007669"/>
    <property type="project" value="UniProtKB-KW"/>
</dbReference>
<gene>
    <name evidence="10" type="primary">ddl</name>
    <name evidence="15" type="ORF">COV01_02135</name>
</gene>
<evidence type="ECO:0000256" key="8">
    <source>
        <dbReference type="ARBA" id="ARBA00022984"/>
    </source>
</evidence>
<feature type="binding site" evidence="12">
    <location>
        <position position="289"/>
    </location>
    <ligand>
        <name>Mg(2+)</name>
        <dbReference type="ChEBI" id="CHEBI:18420"/>
        <label>2</label>
    </ligand>
</feature>
<dbReference type="InterPro" id="IPR016185">
    <property type="entry name" value="PreATP-grasp_dom_sf"/>
</dbReference>
<name>A0A2M8LCC9_9BACT</name>
<dbReference type="Pfam" id="PF01820">
    <property type="entry name" value="Dala_Dala_lig_N"/>
    <property type="match status" value="2"/>
</dbReference>
<evidence type="ECO:0000259" key="14">
    <source>
        <dbReference type="PROSITE" id="PS50975"/>
    </source>
</evidence>
<feature type="binding site" evidence="12">
    <location>
        <position position="287"/>
    </location>
    <ligand>
        <name>Mg(2+)</name>
        <dbReference type="ChEBI" id="CHEBI:18420"/>
        <label>1</label>
    </ligand>
</feature>
<dbReference type="SUPFAM" id="SSF56059">
    <property type="entry name" value="Glutathione synthetase ATP-binding domain-like"/>
    <property type="match status" value="1"/>
</dbReference>
<keyword evidence="7 10" id="KW-0133">Cell shape</keyword>
<evidence type="ECO:0000256" key="11">
    <source>
        <dbReference type="PIRSR" id="PIRSR039102-1"/>
    </source>
</evidence>
<dbReference type="PANTHER" id="PTHR23132:SF23">
    <property type="entry name" value="D-ALANINE--D-ALANINE LIGASE B"/>
    <property type="match status" value="1"/>
</dbReference>
<dbReference type="GO" id="GO:0009252">
    <property type="term" value="P:peptidoglycan biosynthetic process"/>
    <property type="evidence" value="ECO:0007669"/>
    <property type="project" value="UniProtKB-UniRule"/>
</dbReference>
<feature type="active site" evidence="11">
    <location>
        <position position="19"/>
    </location>
</feature>
<dbReference type="InterPro" id="IPR013815">
    <property type="entry name" value="ATP_grasp_subdomain_1"/>
</dbReference>
<evidence type="ECO:0000256" key="2">
    <source>
        <dbReference type="ARBA" id="ARBA00010871"/>
    </source>
</evidence>
<dbReference type="PROSITE" id="PS00844">
    <property type="entry name" value="DALA_DALA_LIGASE_2"/>
    <property type="match status" value="1"/>
</dbReference>
<feature type="active site" evidence="11">
    <location>
        <position position="298"/>
    </location>
</feature>
<dbReference type="EC" id="6.3.2.4" evidence="10"/>
<dbReference type="InterPro" id="IPR011095">
    <property type="entry name" value="Dala_Dala_lig_C"/>
</dbReference>
<evidence type="ECO:0000256" key="10">
    <source>
        <dbReference type="HAMAP-Rule" id="MF_00047"/>
    </source>
</evidence>
<keyword evidence="6 13" id="KW-0067">ATP-binding</keyword>
<evidence type="ECO:0000256" key="1">
    <source>
        <dbReference type="ARBA" id="ARBA00004496"/>
    </source>
</evidence>
<keyword evidence="3 10" id="KW-0963">Cytoplasm</keyword>
<dbReference type="AlphaFoldDB" id="A0A2M8LCC9"/>
<comment type="catalytic activity">
    <reaction evidence="10">
        <text>2 D-alanine + ATP = D-alanyl-D-alanine + ADP + phosphate + H(+)</text>
        <dbReference type="Rhea" id="RHEA:11224"/>
        <dbReference type="ChEBI" id="CHEBI:15378"/>
        <dbReference type="ChEBI" id="CHEBI:30616"/>
        <dbReference type="ChEBI" id="CHEBI:43474"/>
        <dbReference type="ChEBI" id="CHEBI:57416"/>
        <dbReference type="ChEBI" id="CHEBI:57822"/>
        <dbReference type="ChEBI" id="CHEBI:456216"/>
        <dbReference type="EC" id="6.3.2.4"/>
    </reaction>
</comment>
<dbReference type="InterPro" id="IPR011127">
    <property type="entry name" value="Dala_Dala_lig_N"/>
</dbReference>
<proteinExistence type="inferred from homology"/>
<evidence type="ECO:0000256" key="12">
    <source>
        <dbReference type="PIRSR" id="PIRSR039102-3"/>
    </source>
</evidence>
<dbReference type="PROSITE" id="PS00843">
    <property type="entry name" value="DALA_DALA_LIGASE_1"/>
    <property type="match status" value="1"/>
</dbReference>
<evidence type="ECO:0000256" key="13">
    <source>
        <dbReference type="PROSITE-ProRule" id="PRU00409"/>
    </source>
</evidence>
<dbReference type="GO" id="GO:0005737">
    <property type="term" value="C:cytoplasm"/>
    <property type="evidence" value="ECO:0007669"/>
    <property type="project" value="UniProtKB-SubCell"/>
</dbReference>
<dbReference type="GO" id="GO:0008716">
    <property type="term" value="F:D-alanine-D-alanine ligase activity"/>
    <property type="evidence" value="ECO:0007669"/>
    <property type="project" value="UniProtKB-UniRule"/>
</dbReference>
<dbReference type="UniPathway" id="UPA00219"/>
<organism evidence="15 16">
    <name type="scientific">Candidatus Taylorbacteria bacterium CG10_big_fil_rev_8_21_14_0_10_41_48</name>
    <dbReference type="NCBI Taxonomy" id="1975024"/>
    <lineage>
        <taxon>Bacteria</taxon>
        <taxon>Candidatus Tayloriibacteriota</taxon>
    </lineage>
</organism>
<protein>
    <recommendedName>
        <fullName evidence="10">D-alanine--D-alanine ligase</fullName>
        <ecNumber evidence="10">6.3.2.4</ecNumber>
    </recommendedName>
    <alternativeName>
        <fullName evidence="10">D-Ala-D-Ala ligase</fullName>
    </alternativeName>
    <alternativeName>
        <fullName evidence="10">D-alanylalanine synthetase</fullName>
    </alternativeName>
</protein>
<dbReference type="PANTHER" id="PTHR23132">
    <property type="entry name" value="D-ALANINE--D-ALANINE LIGASE"/>
    <property type="match status" value="1"/>
</dbReference>
<keyword evidence="12" id="KW-0464">Manganese</keyword>
<comment type="function">
    <text evidence="10">Cell wall formation.</text>
</comment>
<feature type="domain" description="ATP-grasp" evidence="14">
    <location>
        <begin position="114"/>
        <end position="320"/>
    </location>
</feature>
<dbReference type="Proteomes" id="UP000228700">
    <property type="component" value="Unassembled WGS sequence"/>
</dbReference>
<dbReference type="InterPro" id="IPR011761">
    <property type="entry name" value="ATP-grasp"/>
</dbReference>
<keyword evidence="9 10" id="KW-0961">Cell wall biogenesis/degradation</keyword>
<reference evidence="16" key="1">
    <citation type="submission" date="2017-09" db="EMBL/GenBank/DDBJ databases">
        <title>Depth-based differentiation of microbial function through sediment-hosted aquifers and enrichment of novel symbionts in the deep terrestrial subsurface.</title>
        <authorList>
            <person name="Probst A.J."/>
            <person name="Ladd B."/>
            <person name="Jarett J.K."/>
            <person name="Geller-Mcgrath D.E."/>
            <person name="Sieber C.M.K."/>
            <person name="Emerson J.B."/>
            <person name="Anantharaman K."/>
            <person name="Thomas B.C."/>
            <person name="Malmstrom R."/>
            <person name="Stieglmeier M."/>
            <person name="Klingl A."/>
            <person name="Woyke T."/>
            <person name="Ryan C.M."/>
            <person name="Banfield J.F."/>
        </authorList>
    </citation>
    <scope>NUCLEOTIDE SEQUENCE [LARGE SCALE GENOMIC DNA]</scope>
</reference>
<evidence type="ECO:0000256" key="5">
    <source>
        <dbReference type="ARBA" id="ARBA00022741"/>
    </source>
</evidence>
<keyword evidence="8 10" id="KW-0573">Peptidoglycan synthesis</keyword>
<dbReference type="NCBIfam" id="NF002378">
    <property type="entry name" value="PRK01372.1"/>
    <property type="match status" value="1"/>
</dbReference>
<dbReference type="EMBL" id="PFEQ01000009">
    <property type="protein sequence ID" value="PJE74274.1"/>
    <property type="molecule type" value="Genomic_DNA"/>
</dbReference>
<comment type="cofactor">
    <cofactor evidence="12">
        <name>Mg(2+)</name>
        <dbReference type="ChEBI" id="CHEBI:18420"/>
    </cofactor>
    <cofactor evidence="12">
        <name>Mn(2+)</name>
        <dbReference type="ChEBI" id="CHEBI:29035"/>
    </cofactor>
    <text evidence="12">Binds 2 magnesium or manganese ions per subunit.</text>
</comment>
<evidence type="ECO:0000313" key="15">
    <source>
        <dbReference type="EMBL" id="PJE74274.1"/>
    </source>
</evidence>
<keyword evidence="5 13" id="KW-0547">Nucleotide-binding</keyword>
<comment type="subcellular location">
    <subcellularLocation>
        <location evidence="1 10">Cytoplasm</location>
    </subcellularLocation>
</comment>
<comment type="caution">
    <text evidence="15">The sequence shown here is derived from an EMBL/GenBank/DDBJ whole genome shotgun (WGS) entry which is preliminary data.</text>
</comment>
<evidence type="ECO:0000256" key="9">
    <source>
        <dbReference type="ARBA" id="ARBA00023316"/>
    </source>
</evidence>
<keyword evidence="12" id="KW-0479">Metal-binding</keyword>
<dbReference type="GO" id="GO:0071555">
    <property type="term" value="P:cell wall organization"/>
    <property type="evidence" value="ECO:0007669"/>
    <property type="project" value="UniProtKB-KW"/>
</dbReference>
<dbReference type="PIRSF" id="PIRSF039102">
    <property type="entry name" value="Ddl/VanB"/>
    <property type="match status" value="1"/>
</dbReference>
<comment type="similarity">
    <text evidence="2 10">Belongs to the D-alanine--D-alanine ligase family.</text>
</comment>
<evidence type="ECO:0000256" key="4">
    <source>
        <dbReference type="ARBA" id="ARBA00022598"/>
    </source>
</evidence>
<evidence type="ECO:0000256" key="6">
    <source>
        <dbReference type="ARBA" id="ARBA00022840"/>
    </source>
</evidence>
<dbReference type="InterPro" id="IPR000291">
    <property type="entry name" value="D-Ala_lig_Van_CS"/>
</dbReference>
<dbReference type="HAMAP" id="MF_00047">
    <property type="entry name" value="Dala_Dala_lig"/>
    <property type="match status" value="1"/>
</dbReference>
<dbReference type="Gene3D" id="3.40.50.20">
    <property type="match status" value="1"/>
</dbReference>
<sequence length="326" mass="36164">MSQLNKIRVGVMRGGPSSEYEVSLKTGEAVLNHLSREKYEVIDIFISEDGTWHIHGLPKNEHDALHTLDVVVNAMHGEYGEDGKVQSVLDHMKVPYTGSQAFASALAMRKDLAKQSIKSIGIKTPYWKTITRDESGIDKLAEIFRLIPHPSIVKPAGAGSSVGVSIVKTFSDLSSALEKAFSVSDVAIIEEYISGREATCGVIDDFRGEKYYSLLPVEIVPANDKTFFDYEAKYHGKSQEICPGNFDQEIKVELQRLAKLVHEHLGLRHYSRSDFIIHPTRGIYFLEANTLPGLTSESLLPKSLVAVGSSLPEFLDHIITLARNRV</sequence>
<dbReference type="Gene3D" id="3.30.470.20">
    <property type="entry name" value="ATP-grasp fold, B domain"/>
    <property type="match status" value="1"/>
</dbReference>
<feature type="binding site" evidence="12">
    <location>
        <position position="287"/>
    </location>
    <ligand>
        <name>Mg(2+)</name>
        <dbReference type="ChEBI" id="CHEBI:18420"/>
        <label>2</label>
    </ligand>
</feature>